<reference evidence="1" key="1">
    <citation type="submission" date="2022-05" db="EMBL/GenBank/DDBJ databases">
        <authorList>
            <person name="Oliphant S.A."/>
            <person name="Watson-Haigh N.S."/>
            <person name="Sumby K.M."/>
            <person name="Gardner J.M."/>
            <person name="Jiranek V."/>
        </authorList>
    </citation>
    <scope>NUCLEOTIDE SEQUENCE</scope>
    <source>
        <strain evidence="1">KI11_C11</strain>
    </source>
</reference>
<proteinExistence type="predicted"/>
<accession>A0ABY5BRY6</accession>
<protein>
    <recommendedName>
        <fullName evidence="3">DUF4352 domain-containing protein</fullName>
    </recommendedName>
</protein>
<dbReference type="RefSeq" id="WP_252796920.1">
    <property type="nucleotide sequence ID" value="NZ_CP097118.1"/>
</dbReference>
<evidence type="ECO:0000313" key="2">
    <source>
        <dbReference type="Proteomes" id="UP001057025"/>
    </source>
</evidence>
<keyword evidence="2" id="KW-1185">Reference proteome</keyword>
<sequence length="235" mass="26411">MQQGIILLIHNNVIIINELFAWILNQLSTQWIAIITAIAGFLVWKSDHSKLIVETDTDKVAHSVAGILLDDGRSLINQEHSMQHLVVWMINPSANDISFFDLRVVLDTGEADYYTPIKFSNANDLKNVSAEGLIPIKGGSVSNGLIAVSLPKANYGTVPAHGFVQIDLVFHADKISENNMVVIKLAQSHNLWSRLRHSRMTPRWLRPKMGYTFSETKEVALSFQVKELEKLNRLN</sequence>
<dbReference type="EMBL" id="CP097118">
    <property type="protein sequence ID" value="USS87629.1"/>
    <property type="molecule type" value="Genomic_DNA"/>
</dbReference>
<evidence type="ECO:0000313" key="1">
    <source>
        <dbReference type="EMBL" id="USS87629.1"/>
    </source>
</evidence>
<evidence type="ECO:0008006" key="3">
    <source>
        <dbReference type="Google" id="ProtNLM"/>
    </source>
</evidence>
<organism evidence="1 2">
    <name type="scientific">Fructilactobacillus hinvesii</name>
    <dbReference type="NCBI Taxonomy" id="2940300"/>
    <lineage>
        <taxon>Bacteria</taxon>
        <taxon>Bacillati</taxon>
        <taxon>Bacillota</taxon>
        <taxon>Bacilli</taxon>
        <taxon>Lactobacillales</taxon>
        <taxon>Lactobacillaceae</taxon>
        <taxon>Fructilactobacillus</taxon>
    </lineage>
</organism>
<gene>
    <name evidence="1" type="ORF">M3M39_05775</name>
</gene>
<name>A0ABY5BRY6_9LACO</name>
<dbReference type="Proteomes" id="UP001057025">
    <property type="component" value="Chromosome"/>
</dbReference>